<evidence type="ECO:0000256" key="1">
    <source>
        <dbReference type="ARBA" id="ARBA00000022"/>
    </source>
</evidence>
<dbReference type="Pfam" id="PF08010">
    <property type="entry name" value="Phage_30_3"/>
    <property type="match status" value="1"/>
</dbReference>
<dbReference type="RefSeq" id="WP_068368806.1">
    <property type="nucleotide sequence ID" value="NZ_CP033936.1"/>
</dbReference>
<comment type="caution">
    <text evidence="3">The sequence shown here is derived from an EMBL/GenBank/DDBJ whole genome shotgun (WGS) entry which is preliminary data.</text>
</comment>
<sequence length="156" mass="16954">MTTSVHTVNISINSSDWRGQALSNFGLSPFIFQGKLFASIEGFIQGIKFPESDARREQAFRLSGWEAKQLGDTADRSGAYWNGGCLAYGSSGHHQLIGDAIRARIEQSPGLQEVLRSTAGAELVHVTGHVESPTTSLPATVFLQILNELRAGLLRR</sequence>
<gene>
    <name evidence="3" type="ORF">AAV32_05950</name>
</gene>
<proteinExistence type="predicted"/>
<evidence type="ECO:0000313" key="4">
    <source>
        <dbReference type="Proteomes" id="UP000078084"/>
    </source>
</evidence>
<dbReference type="SUPFAM" id="SSF143990">
    <property type="entry name" value="YbiA-like"/>
    <property type="match status" value="1"/>
</dbReference>
<evidence type="ECO:0000313" key="3">
    <source>
        <dbReference type="EMBL" id="KKO72572.1"/>
    </source>
</evidence>
<dbReference type="InterPro" id="IPR012816">
    <property type="entry name" value="NADAR"/>
</dbReference>
<name>A0A171KUK5_9BURK</name>
<organism evidence="3 4">
    <name type="scientific">Kerstersia gyiorum</name>
    <dbReference type="NCBI Taxonomy" id="206506"/>
    <lineage>
        <taxon>Bacteria</taxon>
        <taxon>Pseudomonadati</taxon>
        <taxon>Pseudomonadota</taxon>
        <taxon>Betaproteobacteria</taxon>
        <taxon>Burkholderiales</taxon>
        <taxon>Alcaligenaceae</taxon>
        <taxon>Kerstersia</taxon>
    </lineage>
</organism>
<comment type="catalytic activity">
    <reaction evidence="2">
        <text>2,5-diamino-6-hydroxy-4-(5-phosphoribosylamino)-pyrimidine + H2O = 2,5,6-triamino-4-hydroxypyrimidine + D-ribose 5-phosphate</text>
        <dbReference type="Rhea" id="RHEA:23436"/>
        <dbReference type="ChEBI" id="CHEBI:15377"/>
        <dbReference type="ChEBI" id="CHEBI:58614"/>
        <dbReference type="ChEBI" id="CHEBI:78346"/>
        <dbReference type="ChEBI" id="CHEBI:137796"/>
    </reaction>
</comment>
<dbReference type="Gene3D" id="1.10.357.40">
    <property type="entry name" value="YbiA-like"/>
    <property type="match status" value="1"/>
</dbReference>
<reference evidence="3 4" key="1">
    <citation type="submission" date="2015-04" db="EMBL/GenBank/DDBJ databases">
        <title>Genome sequence of Kerstersia gyiorum CG1.</title>
        <authorList>
            <person name="Greninger A.L."/>
            <person name="Kozyreva V."/>
            <person name="Chaturvedi V."/>
        </authorList>
    </citation>
    <scope>NUCLEOTIDE SEQUENCE [LARGE SCALE GENOMIC DNA]</scope>
    <source>
        <strain evidence="3 4">CG1</strain>
    </source>
</reference>
<dbReference type="Proteomes" id="UP000078084">
    <property type="component" value="Unassembled WGS sequence"/>
</dbReference>
<protein>
    <submittedName>
        <fullName evidence="3">Uncharacterized protein</fullName>
    </submittedName>
</protein>
<keyword evidence="4" id="KW-1185">Reference proteome</keyword>
<accession>A0A171KUK5</accession>
<dbReference type="STRING" id="206506.AAV32_05950"/>
<dbReference type="PATRIC" id="fig|206506.3.peg.1274"/>
<dbReference type="GeneID" id="99726080"/>
<dbReference type="OrthoDB" id="8684417at2"/>
<dbReference type="InterPro" id="IPR037238">
    <property type="entry name" value="YbiA-like_sf"/>
</dbReference>
<comment type="catalytic activity">
    <reaction evidence="1">
        <text>5-amino-6-(5-phospho-D-ribosylamino)uracil + H2O = 5,6-diaminouracil + D-ribose 5-phosphate</text>
        <dbReference type="Rhea" id="RHEA:55020"/>
        <dbReference type="ChEBI" id="CHEBI:15377"/>
        <dbReference type="ChEBI" id="CHEBI:46252"/>
        <dbReference type="ChEBI" id="CHEBI:58453"/>
        <dbReference type="ChEBI" id="CHEBI:78346"/>
    </reaction>
</comment>
<dbReference type="AlphaFoldDB" id="A0A171KUK5"/>
<evidence type="ECO:0000256" key="2">
    <source>
        <dbReference type="ARBA" id="ARBA00000751"/>
    </source>
</evidence>
<dbReference type="InterPro" id="IPR012596">
    <property type="entry name" value="Phage_T4_Y12G"/>
</dbReference>
<dbReference type="EMBL" id="LBNE01000002">
    <property type="protein sequence ID" value="KKO72572.1"/>
    <property type="molecule type" value="Genomic_DNA"/>
</dbReference>
<dbReference type="CDD" id="cd15457">
    <property type="entry name" value="NADAR"/>
    <property type="match status" value="1"/>
</dbReference>